<evidence type="ECO:0000256" key="2">
    <source>
        <dbReference type="ARBA" id="ARBA00023239"/>
    </source>
</evidence>
<dbReference type="InterPro" id="IPR036568">
    <property type="entry name" value="GGCT-like_sf"/>
</dbReference>
<dbReference type="AlphaFoldDB" id="A0AAN6DTK5"/>
<keyword evidence="2" id="KW-0456">Lyase</keyword>
<dbReference type="Pfam" id="PF06094">
    <property type="entry name" value="GGACT"/>
    <property type="match status" value="1"/>
</dbReference>
<reference evidence="7" key="1">
    <citation type="journal article" date="2022" name="bioRxiv">
        <title>Deciphering the potential niche of two novel black yeast fungi from a biological soil crust based on their genomes, phenotypes, and melanin regulation.</title>
        <authorList>
            <consortium name="DOE Joint Genome Institute"/>
            <person name="Carr E.C."/>
            <person name="Barton Q."/>
            <person name="Grambo S."/>
            <person name="Sullivan M."/>
            <person name="Renfro C.M."/>
            <person name="Kuo A."/>
            <person name="Pangilinan J."/>
            <person name="Lipzen A."/>
            <person name="Keymanesh K."/>
            <person name="Savage E."/>
            <person name="Barry K."/>
            <person name="Grigoriev I.V."/>
            <person name="Riekhof W.R."/>
            <person name="Harris S.S."/>
        </authorList>
    </citation>
    <scope>NUCLEOTIDE SEQUENCE</scope>
    <source>
        <strain evidence="7">JF 03-4F</strain>
    </source>
</reference>
<dbReference type="EC" id="4.3.2.9" evidence="1"/>
<dbReference type="Gene3D" id="3.10.490.10">
    <property type="entry name" value="Gamma-glutamyl cyclotransferase-like"/>
    <property type="match status" value="1"/>
</dbReference>
<evidence type="ECO:0000256" key="5">
    <source>
        <dbReference type="SAM" id="MobiDB-lite"/>
    </source>
</evidence>
<keyword evidence="8" id="KW-1185">Reference proteome</keyword>
<gene>
    <name evidence="7" type="ORF">EDD36DRAFT_465818</name>
</gene>
<organism evidence="7 8">
    <name type="scientific">Exophiala viscosa</name>
    <dbReference type="NCBI Taxonomy" id="2486360"/>
    <lineage>
        <taxon>Eukaryota</taxon>
        <taxon>Fungi</taxon>
        <taxon>Dikarya</taxon>
        <taxon>Ascomycota</taxon>
        <taxon>Pezizomycotina</taxon>
        <taxon>Eurotiomycetes</taxon>
        <taxon>Chaetothyriomycetidae</taxon>
        <taxon>Chaetothyriales</taxon>
        <taxon>Herpotrichiellaceae</taxon>
        <taxon>Exophiala</taxon>
    </lineage>
</organism>
<dbReference type="InterPro" id="IPR013024">
    <property type="entry name" value="GGCT-like"/>
</dbReference>
<dbReference type="PANTHER" id="PTHR12935">
    <property type="entry name" value="GAMMA-GLUTAMYLCYCLOTRANSFERASE"/>
    <property type="match status" value="1"/>
</dbReference>
<protein>
    <recommendedName>
        <fullName evidence="1">gamma-glutamylcyclotransferase</fullName>
        <ecNumber evidence="1">4.3.2.9</ecNumber>
    </recommendedName>
</protein>
<comment type="caution">
    <text evidence="7">The sequence shown here is derived from an EMBL/GenBank/DDBJ whole genome shotgun (WGS) entry which is preliminary data.</text>
</comment>
<dbReference type="GO" id="GO:0003839">
    <property type="term" value="F:gamma-glutamylcyclotransferase activity"/>
    <property type="evidence" value="ECO:0007669"/>
    <property type="project" value="UniProtKB-EC"/>
</dbReference>
<sequence length="228" mass="25468">MKPSTNTAGVVDPEAARTAPEVYTEQESSLTTTTGFSCVYFGYGSNLSPRTMKQRCPDSLFIGIAELKDWKWIINETGYANIIPSPGDVVYGSLCFLSKRDEMALDESEGVPWLYEKQTLPVKRVLSDAERSSDWAESGDVQVQAMSYIDVQRKAVGKIEREYVVWIKKAAEDGSKCGMPSSYVEKYLMPFLPEDDEELEDIVMVRTTRFGEHSAGVVPRGFASWSRG</sequence>
<dbReference type="CDD" id="cd06661">
    <property type="entry name" value="GGCT_like"/>
    <property type="match status" value="1"/>
</dbReference>
<feature type="domain" description="Gamma-glutamylcyclotransferase AIG2-like" evidence="6">
    <location>
        <begin position="40"/>
        <end position="132"/>
    </location>
</feature>
<dbReference type="Proteomes" id="UP001203852">
    <property type="component" value="Unassembled WGS sequence"/>
</dbReference>
<evidence type="ECO:0000313" key="8">
    <source>
        <dbReference type="Proteomes" id="UP001203852"/>
    </source>
</evidence>
<evidence type="ECO:0000256" key="4">
    <source>
        <dbReference type="PIRSR" id="PIRSR617939-2"/>
    </source>
</evidence>
<accession>A0AAN6DTK5</accession>
<feature type="region of interest" description="Disordered" evidence="5">
    <location>
        <begin position="1"/>
        <end position="26"/>
    </location>
</feature>
<evidence type="ECO:0000256" key="1">
    <source>
        <dbReference type="ARBA" id="ARBA00012346"/>
    </source>
</evidence>
<dbReference type="InterPro" id="IPR009288">
    <property type="entry name" value="AIG2-like_dom"/>
</dbReference>
<evidence type="ECO:0000313" key="7">
    <source>
        <dbReference type="EMBL" id="KAI1611971.1"/>
    </source>
</evidence>
<evidence type="ECO:0000259" key="6">
    <source>
        <dbReference type="Pfam" id="PF06094"/>
    </source>
</evidence>
<evidence type="ECO:0000256" key="3">
    <source>
        <dbReference type="PIRSR" id="PIRSR617939-1"/>
    </source>
</evidence>
<dbReference type="InterPro" id="IPR017939">
    <property type="entry name" value="G-Glutamylcylcotransferase"/>
</dbReference>
<feature type="active site" description="Proton acceptor" evidence="3">
    <location>
        <position position="109"/>
    </location>
</feature>
<dbReference type="PANTHER" id="PTHR12935:SF0">
    <property type="entry name" value="GAMMA-GLUTAMYLCYCLOTRANSFERASE"/>
    <property type="match status" value="1"/>
</dbReference>
<dbReference type="SUPFAM" id="SSF110857">
    <property type="entry name" value="Gamma-glutamyl cyclotransferase-like"/>
    <property type="match status" value="1"/>
</dbReference>
<proteinExistence type="predicted"/>
<name>A0AAN6DTK5_9EURO</name>
<dbReference type="EMBL" id="MU404355">
    <property type="protein sequence ID" value="KAI1611971.1"/>
    <property type="molecule type" value="Genomic_DNA"/>
</dbReference>
<feature type="binding site" evidence="4">
    <location>
        <begin position="40"/>
        <end position="45"/>
    </location>
    <ligand>
        <name>substrate</name>
    </ligand>
</feature>